<dbReference type="InterPro" id="IPR029767">
    <property type="entry name" value="WecB-like"/>
</dbReference>
<dbReference type="Pfam" id="PF02350">
    <property type="entry name" value="Epimerase_2"/>
    <property type="match status" value="1"/>
</dbReference>
<evidence type="ECO:0000256" key="4">
    <source>
        <dbReference type="RuleBase" id="RU003513"/>
    </source>
</evidence>
<proteinExistence type="inferred from homology"/>
<sequence>MLIFGTRPGAIKMAPIIKAMEAQADRFEPVVVVTAQHRKLLDQVLSIFDIHPDFDLNLMAPRESQSERTSKMLHHLENIVNASQPEMILTIGDSTTTLVASLCAFYHQIPIGHVEAGLRTHDKYAPFPEEMHRQLTDVLSDLYFAPTEQSKQNLLIENKNTDQIFITGNTSVDVLNYTIAEDYQHPVLRMIPAKHRVILVTVQRSENMGEPIKRVFHALRDVVETNPDVELVYPVHPNPEVESLAETILGGRDRIHLVEPMDVYDFHNFAARSFLIVTDSGGIQEEAPSMNVPVLLLRDETERPEGVTAGTTKIVGTTIEGIQQGIFQMLHDKKEYRKMAHVKNPFGDGHAAERILKELDEYLE</sequence>
<dbReference type="PANTHER" id="PTHR43174:SF2">
    <property type="entry name" value="UDP-N-ACETYLGLUCOSAMINE 2-EPIMERASE"/>
    <property type="match status" value="1"/>
</dbReference>
<keyword evidence="7" id="KW-1185">Reference proteome</keyword>
<dbReference type="InterPro" id="IPR003331">
    <property type="entry name" value="UDP_GlcNAc_Epimerase_2_dom"/>
</dbReference>
<keyword evidence="1 4" id="KW-0413">Isomerase</keyword>
<evidence type="ECO:0000313" key="7">
    <source>
        <dbReference type="Proteomes" id="UP000051697"/>
    </source>
</evidence>
<dbReference type="Gene3D" id="3.40.50.2000">
    <property type="entry name" value="Glycogen Phosphorylase B"/>
    <property type="match status" value="2"/>
</dbReference>
<dbReference type="AlphaFoldDB" id="A0A0R1RE35"/>
<feature type="domain" description="UDP-N-acetylglucosamine 2-epimerase" evidence="5">
    <location>
        <begin position="24"/>
        <end position="359"/>
    </location>
</feature>
<evidence type="ECO:0000256" key="2">
    <source>
        <dbReference type="ARBA" id="ARBA00038209"/>
    </source>
</evidence>
<dbReference type="Proteomes" id="UP000051697">
    <property type="component" value="Unassembled WGS sequence"/>
</dbReference>
<gene>
    <name evidence="6" type="ORF">FC70_GL000723</name>
</gene>
<reference evidence="6 7" key="1">
    <citation type="journal article" date="2015" name="Genome Announc.">
        <title>Expanding the biotechnology potential of lactobacilli through comparative genomics of 213 strains and associated genera.</title>
        <authorList>
            <person name="Sun Z."/>
            <person name="Harris H.M."/>
            <person name="McCann A."/>
            <person name="Guo C."/>
            <person name="Argimon S."/>
            <person name="Zhang W."/>
            <person name="Yang X."/>
            <person name="Jeffery I.B."/>
            <person name="Cooney J.C."/>
            <person name="Kagawa T.F."/>
            <person name="Liu W."/>
            <person name="Song Y."/>
            <person name="Salvetti E."/>
            <person name="Wrobel A."/>
            <person name="Rasinkangas P."/>
            <person name="Parkhill J."/>
            <person name="Rea M.C."/>
            <person name="O'Sullivan O."/>
            <person name="Ritari J."/>
            <person name="Douillard F.P."/>
            <person name="Paul Ross R."/>
            <person name="Yang R."/>
            <person name="Briner A.E."/>
            <person name="Felis G.E."/>
            <person name="de Vos W.M."/>
            <person name="Barrangou R."/>
            <person name="Klaenhammer T.R."/>
            <person name="Caufield P.W."/>
            <person name="Cui Y."/>
            <person name="Zhang H."/>
            <person name="O'Toole P.W."/>
        </authorList>
    </citation>
    <scope>NUCLEOTIDE SEQUENCE [LARGE SCALE GENOMIC DNA]</scope>
    <source>
        <strain evidence="6 7">DSM 15707</strain>
    </source>
</reference>
<evidence type="ECO:0000256" key="3">
    <source>
        <dbReference type="ARBA" id="ARBA00038858"/>
    </source>
</evidence>
<dbReference type="SUPFAM" id="SSF53756">
    <property type="entry name" value="UDP-Glycosyltransferase/glycogen phosphorylase"/>
    <property type="match status" value="1"/>
</dbReference>
<comment type="similarity">
    <text evidence="2 4">Belongs to the UDP-N-acetylglucosamine 2-epimerase family.</text>
</comment>
<name>A0A0R1RE35_9LACO</name>
<comment type="caution">
    <text evidence="6">The sequence shown here is derived from an EMBL/GenBank/DDBJ whole genome shotgun (WGS) entry which is preliminary data.</text>
</comment>
<dbReference type="GO" id="GO:0008761">
    <property type="term" value="F:UDP-N-acetylglucosamine 2-epimerase activity"/>
    <property type="evidence" value="ECO:0007669"/>
    <property type="project" value="UniProtKB-EC"/>
</dbReference>
<evidence type="ECO:0000259" key="5">
    <source>
        <dbReference type="Pfam" id="PF02350"/>
    </source>
</evidence>
<dbReference type="EC" id="5.1.3.14" evidence="3"/>
<dbReference type="NCBIfam" id="TIGR00236">
    <property type="entry name" value="wecB"/>
    <property type="match status" value="1"/>
</dbReference>
<organism evidence="6 7">
    <name type="scientific">Paucilactobacillus oligofermentans DSM 15707 = LMG 22743</name>
    <dbReference type="NCBI Taxonomy" id="1423778"/>
    <lineage>
        <taxon>Bacteria</taxon>
        <taxon>Bacillati</taxon>
        <taxon>Bacillota</taxon>
        <taxon>Bacilli</taxon>
        <taxon>Lactobacillales</taxon>
        <taxon>Lactobacillaceae</taxon>
        <taxon>Paucilactobacillus</taxon>
    </lineage>
</organism>
<dbReference type="EMBL" id="AZFE01000031">
    <property type="protein sequence ID" value="KRL55127.1"/>
    <property type="molecule type" value="Genomic_DNA"/>
</dbReference>
<dbReference type="CDD" id="cd03786">
    <property type="entry name" value="GTB_UDP-GlcNAc_2-Epimerase"/>
    <property type="match status" value="1"/>
</dbReference>
<evidence type="ECO:0000313" key="6">
    <source>
        <dbReference type="EMBL" id="KRL55127.1"/>
    </source>
</evidence>
<accession>A0A0R1RE35</accession>
<dbReference type="STRING" id="1423778.FC70_GL000723"/>
<protein>
    <recommendedName>
        <fullName evidence="3">UDP-N-acetylglucosamine 2-epimerase (non-hydrolyzing)</fullName>
        <ecNumber evidence="3">5.1.3.14</ecNumber>
    </recommendedName>
</protein>
<dbReference type="PATRIC" id="fig|1423778.4.peg.754"/>
<evidence type="ECO:0000256" key="1">
    <source>
        <dbReference type="ARBA" id="ARBA00023235"/>
    </source>
</evidence>
<dbReference type="PANTHER" id="PTHR43174">
    <property type="entry name" value="UDP-N-ACETYLGLUCOSAMINE 2-EPIMERASE"/>
    <property type="match status" value="1"/>
</dbReference>